<reference evidence="3 4" key="1">
    <citation type="submission" date="2018-08" db="EMBL/GenBank/DDBJ databases">
        <title>Pseudooceanicola sediminis CY03 in the family Rhodobacteracea.</title>
        <authorList>
            <person name="Zhang Y.-J."/>
        </authorList>
    </citation>
    <scope>NUCLEOTIDE SEQUENCE [LARGE SCALE GENOMIC DNA]</scope>
    <source>
        <strain evidence="3 4">CY03</strain>
    </source>
</reference>
<dbReference type="Proteomes" id="UP000265848">
    <property type="component" value="Unassembled WGS sequence"/>
</dbReference>
<dbReference type="InterPro" id="IPR021323">
    <property type="entry name" value="DUF2927"/>
</dbReference>
<feature type="signal peptide" evidence="2">
    <location>
        <begin position="1"/>
        <end position="19"/>
    </location>
</feature>
<protein>
    <submittedName>
        <fullName evidence="3">DUF2927 domain-containing protein</fullName>
    </submittedName>
</protein>
<gene>
    <name evidence="3" type="ORF">DL237_06495</name>
</gene>
<comment type="caution">
    <text evidence="3">The sequence shown here is derived from an EMBL/GenBank/DDBJ whole genome shotgun (WGS) entry which is preliminary data.</text>
</comment>
<proteinExistence type="predicted"/>
<feature type="compositionally biased region" description="Low complexity" evidence="1">
    <location>
        <begin position="31"/>
        <end position="43"/>
    </location>
</feature>
<evidence type="ECO:0000256" key="1">
    <source>
        <dbReference type="SAM" id="MobiDB-lite"/>
    </source>
</evidence>
<dbReference type="Pfam" id="PF11150">
    <property type="entry name" value="DUF2927"/>
    <property type="match status" value="1"/>
</dbReference>
<feature type="region of interest" description="Disordered" evidence="1">
    <location>
        <begin position="22"/>
        <end position="45"/>
    </location>
</feature>
<dbReference type="OrthoDB" id="3295600at2"/>
<sequence>MRAALRLTALLALAGCAQLGPSAPDPQTSLRPVAPAAPRARPAPSERSLRLAAYYRRLQADDLAHGLLRKDGGGPDTPFDATDLARNFERIAFFGEYPRGAALSSGGDHPDVLRRWQGPVRLGLIFGDSVDEAVRRQDRTDLGRYAARLARVTGHPISHVSQGANFHVLVMGEDDRAQALAQIRALVPAISYDTMAVLGRLPRDVHCLVLGFGAPETDRAATADGNPAIGDPTLGDGPVYRSAIALIRAEHPDLTRRACLHEEIAQGLGLRNDYDKARPSIFNDDSEFALLTTQDEMMLKMLYDPRLKPGMTADEARPTVQALARELTGDI</sequence>
<name>A0A399J2R7_9RHOB</name>
<evidence type="ECO:0000256" key="2">
    <source>
        <dbReference type="SAM" id="SignalP"/>
    </source>
</evidence>
<accession>A0A399J2R7</accession>
<dbReference type="EMBL" id="QWJJ01000005">
    <property type="protein sequence ID" value="RII39531.1"/>
    <property type="molecule type" value="Genomic_DNA"/>
</dbReference>
<feature type="chain" id="PRO_5017285636" evidence="2">
    <location>
        <begin position="20"/>
        <end position="331"/>
    </location>
</feature>
<keyword evidence="4" id="KW-1185">Reference proteome</keyword>
<evidence type="ECO:0000313" key="3">
    <source>
        <dbReference type="EMBL" id="RII39531.1"/>
    </source>
</evidence>
<evidence type="ECO:0000313" key="4">
    <source>
        <dbReference type="Proteomes" id="UP000265848"/>
    </source>
</evidence>
<dbReference type="AlphaFoldDB" id="A0A399J2R7"/>
<organism evidence="3 4">
    <name type="scientific">Pseudooceanicola sediminis</name>
    <dbReference type="NCBI Taxonomy" id="2211117"/>
    <lineage>
        <taxon>Bacteria</taxon>
        <taxon>Pseudomonadati</taxon>
        <taxon>Pseudomonadota</taxon>
        <taxon>Alphaproteobacteria</taxon>
        <taxon>Rhodobacterales</taxon>
        <taxon>Paracoccaceae</taxon>
        <taxon>Pseudooceanicola</taxon>
    </lineage>
</organism>
<keyword evidence="2" id="KW-0732">Signal</keyword>